<evidence type="ECO:0000259" key="18">
    <source>
        <dbReference type="Pfam" id="PF01746"/>
    </source>
</evidence>
<dbReference type="GO" id="GO:0002939">
    <property type="term" value="P:tRNA N1-guanine methylation"/>
    <property type="evidence" value="ECO:0007669"/>
    <property type="project" value="TreeGrafter"/>
</dbReference>
<protein>
    <recommendedName>
        <fullName evidence="6 15">tRNA (guanine-N(1)-)-methyltransferase</fullName>
        <ecNumber evidence="5 15">2.1.1.228</ecNumber>
    </recommendedName>
    <alternativeName>
        <fullName evidence="12 15">M1G-methyltransferase</fullName>
    </alternativeName>
    <alternativeName>
        <fullName evidence="13 15">tRNA [GM37] methyltransferase</fullName>
    </alternativeName>
</protein>
<dbReference type="EC" id="2.1.1.228" evidence="5 15"/>
<comment type="subunit">
    <text evidence="4 15 17">Homodimer.</text>
</comment>
<evidence type="ECO:0000313" key="19">
    <source>
        <dbReference type="EMBL" id="QQG66885.1"/>
    </source>
</evidence>
<evidence type="ECO:0000256" key="13">
    <source>
        <dbReference type="ARBA" id="ARBA00033392"/>
    </source>
</evidence>
<dbReference type="PANTHER" id="PTHR46417:SF1">
    <property type="entry name" value="TRNA (GUANINE-N(1)-)-METHYLTRANSFERASE"/>
    <property type="match status" value="1"/>
</dbReference>
<comment type="subcellular location">
    <subcellularLocation>
        <location evidence="2 15 17">Cytoplasm</location>
    </subcellularLocation>
</comment>
<dbReference type="InterPro" id="IPR029026">
    <property type="entry name" value="tRNA_m1G_MTases_N"/>
</dbReference>
<feature type="binding site" evidence="15 16">
    <location>
        <begin position="132"/>
        <end position="137"/>
    </location>
    <ligand>
        <name>S-adenosyl-L-methionine</name>
        <dbReference type="ChEBI" id="CHEBI:59789"/>
    </ligand>
</feature>
<keyword evidence="9 15" id="KW-0808">Transferase</keyword>
<dbReference type="Pfam" id="PF01746">
    <property type="entry name" value="tRNA_m1G_MT"/>
    <property type="match status" value="1"/>
</dbReference>
<dbReference type="SUPFAM" id="SSF75217">
    <property type="entry name" value="alpha/beta knot"/>
    <property type="match status" value="1"/>
</dbReference>
<dbReference type="RefSeq" id="WP_199263175.1">
    <property type="nucleotide sequence ID" value="NZ_CP054140.1"/>
</dbReference>
<dbReference type="EMBL" id="CP054140">
    <property type="protein sequence ID" value="QQG66885.1"/>
    <property type="molecule type" value="Genomic_DNA"/>
</dbReference>
<dbReference type="Gene3D" id="1.10.1270.20">
    <property type="entry name" value="tRNA(m1g37)methyltransferase, domain 2"/>
    <property type="match status" value="1"/>
</dbReference>
<comment type="function">
    <text evidence="1 15 17">Specifically methylates guanosine-37 in various tRNAs.</text>
</comment>
<evidence type="ECO:0000256" key="12">
    <source>
        <dbReference type="ARBA" id="ARBA00029736"/>
    </source>
</evidence>
<evidence type="ECO:0000313" key="20">
    <source>
        <dbReference type="Proteomes" id="UP000596092"/>
    </source>
</evidence>
<dbReference type="PIRSF" id="PIRSF000386">
    <property type="entry name" value="tRNA_mtase"/>
    <property type="match status" value="1"/>
</dbReference>
<evidence type="ECO:0000256" key="4">
    <source>
        <dbReference type="ARBA" id="ARBA00011738"/>
    </source>
</evidence>
<evidence type="ECO:0000256" key="9">
    <source>
        <dbReference type="ARBA" id="ARBA00022679"/>
    </source>
</evidence>
<dbReference type="FunFam" id="3.40.1280.10:FF:000001">
    <property type="entry name" value="tRNA (guanine-N(1)-)-methyltransferase"/>
    <property type="match status" value="1"/>
</dbReference>
<dbReference type="GO" id="GO:0052906">
    <property type="term" value="F:tRNA (guanine(37)-N1)-methyltransferase activity"/>
    <property type="evidence" value="ECO:0007669"/>
    <property type="project" value="UniProtKB-UniRule"/>
</dbReference>
<evidence type="ECO:0000256" key="1">
    <source>
        <dbReference type="ARBA" id="ARBA00002634"/>
    </source>
</evidence>
<dbReference type="GO" id="GO:0005829">
    <property type="term" value="C:cytosol"/>
    <property type="evidence" value="ECO:0007669"/>
    <property type="project" value="TreeGrafter"/>
</dbReference>
<comment type="similarity">
    <text evidence="3 15 17">Belongs to the RNA methyltransferase TrmD family.</text>
</comment>
<evidence type="ECO:0000256" key="2">
    <source>
        <dbReference type="ARBA" id="ARBA00004496"/>
    </source>
</evidence>
<dbReference type="NCBIfam" id="NF000648">
    <property type="entry name" value="PRK00026.1"/>
    <property type="match status" value="1"/>
</dbReference>
<evidence type="ECO:0000256" key="15">
    <source>
        <dbReference type="HAMAP-Rule" id="MF_00605"/>
    </source>
</evidence>
<organism evidence="19 20">
    <name type="scientific">Desulfobulbus oligotrophicus</name>
    <dbReference type="NCBI Taxonomy" id="1909699"/>
    <lineage>
        <taxon>Bacteria</taxon>
        <taxon>Pseudomonadati</taxon>
        <taxon>Thermodesulfobacteriota</taxon>
        <taxon>Desulfobulbia</taxon>
        <taxon>Desulfobulbales</taxon>
        <taxon>Desulfobulbaceae</taxon>
        <taxon>Desulfobulbus</taxon>
    </lineage>
</organism>
<reference evidence="19 20" key="1">
    <citation type="submission" date="2020-05" db="EMBL/GenBank/DDBJ databases">
        <title>Complete genome of Desulfobulbus oligotrophicus.</title>
        <authorList>
            <person name="Podar M."/>
        </authorList>
    </citation>
    <scope>NUCLEOTIDE SEQUENCE [LARGE SCALE GENOMIC DNA]</scope>
    <source>
        <strain evidence="19 20">Prop6</strain>
    </source>
</reference>
<evidence type="ECO:0000256" key="17">
    <source>
        <dbReference type="RuleBase" id="RU003464"/>
    </source>
</evidence>
<gene>
    <name evidence="15 19" type="primary">trmD</name>
    <name evidence="19" type="ORF">HP555_13950</name>
</gene>
<evidence type="ECO:0000256" key="11">
    <source>
        <dbReference type="ARBA" id="ARBA00022694"/>
    </source>
</evidence>
<dbReference type="HAMAP" id="MF_00605">
    <property type="entry name" value="TrmD"/>
    <property type="match status" value="1"/>
</dbReference>
<proteinExistence type="inferred from homology"/>
<dbReference type="Proteomes" id="UP000596092">
    <property type="component" value="Chromosome"/>
</dbReference>
<dbReference type="InterPro" id="IPR023148">
    <property type="entry name" value="tRNA_m1G_MeTrfase_C_sf"/>
</dbReference>
<dbReference type="InterPro" id="IPR002649">
    <property type="entry name" value="tRNA_m1G_MeTrfase_TrmD"/>
</dbReference>
<dbReference type="NCBIfam" id="TIGR00088">
    <property type="entry name" value="trmD"/>
    <property type="match status" value="1"/>
</dbReference>
<comment type="catalytic activity">
    <reaction evidence="14 15 17">
        <text>guanosine(37) in tRNA + S-adenosyl-L-methionine = N(1)-methylguanosine(37) in tRNA + S-adenosyl-L-homocysteine + H(+)</text>
        <dbReference type="Rhea" id="RHEA:36899"/>
        <dbReference type="Rhea" id="RHEA-COMP:10145"/>
        <dbReference type="Rhea" id="RHEA-COMP:10147"/>
        <dbReference type="ChEBI" id="CHEBI:15378"/>
        <dbReference type="ChEBI" id="CHEBI:57856"/>
        <dbReference type="ChEBI" id="CHEBI:59789"/>
        <dbReference type="ChEBI" id="CHEBI:73542"/>
        <dbReference type="ChEBI" id="CHEBI:74269"/>
        <dbReference type="EC" id="2.1.1.228"/>
    </reaction>
</comment>
<keyword evidence="7 15" id="KW-0963">Cytoplasm</keyword>
<accession>A0A7T5VFC0</accession>
<sequence>MHFSILTIFPDFFVSPLQEGIVRKAVQEDKVKIAVHNIRDFAVDRHRVTDDRPFGGGEGMVMKPEPLAACLQAVNRTEQPDRVVLLSPKGVRFTQQQAERLTAYRHLLLVCGRYEGVDERFREKYVDEELSLGDYILTGGELAALVVLDAVCRLLPGVLGCEESATKDSFSRGLLKHGQYTRPRLFEGVSVPEVLLSGDHAAIERFRFLESVKLTMERRPELLMGMSFSPDEEKLLQREGLRSRIDAITRGNREKSHTA</sequence>
<evidence type="ECO:0000256" key="6">
    <source>
        <dbReference type="ARBA" id="ARBA00014679"/>
    </source>
</evidence>
<evidence type="ECO:0000256" key="16">
    <source>
        <dbReference type="PIRSR" id="PIRSR000386-1"/>
    </source>
</evidence>
<dbReference type="CDD" id="cd18080">
    <property type="entry name" value="TrmD-like"/>
    <property type="match status" value="1"/>
</dbReference>
<name>A0A7T5VFC0_9BACT</name>
<keyword evidence="20" id="KW-1185">Reference proteome</keyword>
<evidence type="ECO:0000256" key="5">
    <source>
        <dbReference type="ARBA" id="ARBA00012807"/>
    </source>
</evidence>
<feature type="domain" description="tRNA methyltransferase TRMD/TRM10-type" evidence="18">
    <location>
        <begin position="1"/>
        <end position="223"/>
    </location>
</feature>
<keyword evidence="10 15" id="KW-0949">S-adenosyl-L-methionine</keyword>
<dbReference type="InterPro" id="IPR016009">
    <property type="entry name" value="tRNA_MeTrfase_TRMD/TRM10"/>
</dbReference>
<keyword evidence="8 15" id="KW-0489">Methyltransferase</keyword>
<evidence type="ECO:0000256" key="3">
    <source>
        <dbReference type="ARBA" id="ARBA00007630"/>
    </source>
</evidence>
<dbReference type="Gene3D" id="3.40.1280.10">
    <property type="match status" value="1"/>
</dbReference>
<evidence type="ECO:0000256" key="14">
    <source>
        <dbReference type="ARBA" id="ARBA00047783"/>
    </source>
</evidence>
<dbReference type="AlphaFoldDB" id="A0A7T5VFC0"/>
<dbReference type="InterPro" id="IPR029028">
    <property type="entry name" value="Alpha/beta_knot_MTases"/>
</dbReference>
<dbReference type="PANTHER" id="PTHR46417">
    <property type="entry name" value="TRNA (GUANINE-N(1)-)-METHYLTRANSFERASE"/>
    <property type="match status" value="1"/>
</dbReference>
<feature type="binding site" evidence="15 16">
    <location>
        <position position="112"/>
    </location>
    <ligand>
        <name>S-adenosyl-L-methionine</name>
        <dbReference type="ChEBI" id="CHEBI:59789"/>
    </ligand>
</feature>
<evidence type="ECO:0000256" key="8">
    <source>
        <dbReference type="ARBA" id="ARBA00022603"/>
    </source>
</evidence>
<dbReference type="KEGG" id="dog:HP555_13950"/>
<evidence type="ECO:0000256" key="10">
    <source>
        <dbReference type="ARBA" id="ARBA00022691"/>
    </source>
</evidence>
<evidence type="ECO:0000256" key="7">
    <source>
        <dbReference type="ARBA" id="ARBA00022490"/>
    </source>
</evidence>
<keyword evidence="11 15" id="KW-0819">tRNA processing</keyword>